<comment type="caution">
    <text evidence="8">The sequence shown here is derived from an EMBL/GenBank/DDBJ whole genome shotgun (WGS) entry which is preliminary data.</text>
</comment>
<evidence type="ECO:0000256" key="6">
    <source>
        <dbReference type="PIRSR" id="PIRSR000097-3"/>
    </source>
</evidence>
<dbReference type="SUPFAM" id="SSF51430">
    <property type="entry name" value="NAD(P)-linked oxidoreductase"/>
    <property type="match status" value="1"/>
</dbReference>
<dbReference type="EMBL" id="CAKOFQ010006682">
    <property type="protein sequence ID" value="CAH1959403.1"/>
    <property type="molecule type" value="Genomic_DNA"/>
</dbReference>
<dbReference type="PROSITE" id="PS00062">
    <property type="entry name" value="ALDOKETO_REDUCTASE_2"/>
    <property type="match status" value="1"/>
</dbReference>
<feature type="domain" description="NADP-dependent oxidoreductase" evidence="7">
    <location>
        <begin position="17"/>
        <end position="298"/>
    </location>
</feature>
<dbReference type="Proteomes" id="UP001152888">
    <property type="component" value="Unassembled WGS sequence"/>
</dbReference>
<dbReference type="PRINTS" id="PR00069">
    <property type="entry name" value="ALDKETRDTASE"/>
</dbReference>
<comment type="similarity">
    <text evidence="1">Belongs to the aldo/keto reductase family.</text>
</comment>
<dbReference type="GO" id="GO:0016491">
    <property type="term" value="F:oxidoreductase activity"/>
    <property type="evidence" value="ECO:0007669"/>
    <property type="project" value="UniProtKB-KW"/>
</dbReference>
<keyword evidence="9" id="KW-1185">Reference proteome</keyword>
<evidence type="ECO:0000256" key="4">
    <source>
        <dbReference type="PIRSR" id="PIRSR000097-1"/>
    </source>
</evidence>
<dbReference type="PANTHER" id="PTHR11732">
    <property type="entry name" value="ALDO/KETO REDUCTASE"/>
    <property type="match status" value="1"/>
</dbReference>
<accession>A0A9P0NZP4</accession>
<reference evidence="8" key="1">
    <citation type="submission" date="2022-03" db="EMBL/GenBank/DDBJ databases">
        <authorList>
            <person name="Sayadi A."/>
        </authorList>
    </citation>
    <scope>NUCLEOTIDE SEQUENCE</scope>
</reference>
<dbReference type="InterPro" id="IPR018170">
    <property type="entry name" value="Aldo/ket_reductase_CS"/>
</dbReference>
<evidence type="ECO:0000256" key="1">
    <source>
        <dbReference type="ARBA" id="ARBA00007905"/>
    </source>
</evidence>
<sequence length="325" mass="37148">MGMVYKDMPGGKKMPGIGLGTWMSTDEKELETALNAALEIGYRHIDTAYVYENEKIIGRVIEQWISAGKIKRDDLYITTKLALCGVHPDRVEMMLKKSLEGLRLNYVDLYLVHFPVGTNYVEGCVVTPPSMLKLENTDHVELWKKMEEQVDAGRTKAIGLSNFNKKQIERILKSCRIKPACLQIEIHVAMQQRELVDFCHKNGIVVVAYSPLGSPGYNNFLNTIEQEGKELPNMLQNPVIKQIAEKYKKSPGQVMLRFLIERNIVPIPKSVKPSRIRENFEVFDFKLDNEDMKKLADLEIGESARVCDFKFFPPLLDHPEFPFGK</sequence>
<evidence type="ECO:0000256" key="3">
    <source>
        <dbReference type="ARBA" id="ARBA00023002"/>
    </source>
</evidence>
<keyword evidence="2" id="KW-0521">NADP</keyword>
<evidence type="ECO:0000256" key="2">
    <source>
        <dbReference type="ARBA" id="ARBA00022857"/>
    </source>
</evidence>
<feature type="active site" description="Proton donor" evidence="4">
    <location>
        <position position="51"/>
    </location>
</feature>
<evidence type="ECO:0000256" key="5">
    <source>
        <dbReference type="PIRSR" id="PIRSR000097-2"/>
    </source>
</evidence>
<dbReference type="FunFam" id="3.20.20.100:FF:000006">
    <property type="entry name" value="Aldo-keto reductase family 1 member A1"/>
    <property type="match status" value="1"/>
</dbReference>
<protein>
    <recommendedName>
        <fullName evidence="7">NADP-dependent oxidoreductase domain-containing protein</fullName>
    </recommendedName>
</protein>
<gene>
    <name evidence="8" type="ORF">ACAOBT_LOCUS3159</name>
</gene>
<evidence type="ECO:0000259" key="7">
    <source>
        <dbReference type="Pfam" id="PF00248"/>
    </source>
</evidence>
<dbReference type="AlphaFoldDB" id="A0A9P0NZP4"/>
<dbReference type="OrthoDB" id="416253at2759"/>
<dbReference type="Gene3D" id="3.20.20.100">
    <property type="entry name" value="NADP-dependent oxidoreductase domain"/>
    <property type="match status" value="1"/>
</dbReference>
<dbReference type="Pfam" id="PF00248">
    <property type="entry name" value="Aldo_ket_red"/>
    <property type="match status" value="1"/>
</dbReference>
<dbReference type="InterPro" id="IPR036812">
    <property type="entry name" value="NAD(P)_OxRdtase_dom_sf"/>
</dbReference>
<evidence type="ECO:0000313" key="8">
    <source>
        <dbReference type="EMBL" id="CAH1959403.1"/>
    </source>
</evidence>
<dbReference type="InterPro" id="IPR023210">
    <property type="entry name" value="NADP_OxRdtase_dom"/>
</dbReference>
<organism evidence="8 9">
    <name type="scientific">Acanthoscelides obtectus</name>
    <name type="common">Bean weevil</name>
    <name type="synonym">Bruchus obtectus</name>
    <dbReference type="NCBI Taxonomy" id="200917"/>
    <lineage>
        <taxon>Eukaryota</taxon>
        <taxon>Metazoa</taxon>
        <taxon>Ecdysozoa</taxon>
        <taxon>Arthropoda</taxon>
        <taxon>Hexapoda</taxon>
        <taxon>Insecta</taxon>
        <taxon>Pterygota</taxon>
        <taxon>Neoptera</taxon>
        <taxon>Endopterygota</taxon>
        <taxon>Coleoptera</taxon>
        <taxon>Polyphaga</taxon>
        <taxon>Cucujiformia</taxon>
        <taxon>Chrysomeloidea</taxon>
        <taxon>Chrysomelidae</taxon>
        <taxon>Bruchinae</taxon>
        <taxon>Bruchini</taxon>
        <taxon>Acanthoscelides</taxon>
    </lineage>
</organism>
<feature type="binding site" evidence="5">
    <location>
        <position position="113"/>
    </location>
    <ligand>
        <name>substrate</name>
    </ligand>
</feature>
<name>A0A9P0NZP4_ACAOB</name>
<evidence type="ECO:0000313" key="9">
    <source>
        <dbReference type="Proteomes" id="UP001152888"/>
    </source>
</evidence>
<dbReference type="InterPro" id="IPR020471">
    <property type="entry name" value="AKR"/>
</dbReference>
<feature type="site" description="Lowers pKa of active site Tyr" evidence="6">
    <location>
        <position position="80"/>
    </location>
</feature>
<dbReference type="PIRSF" id="PIRSF000097">
    <property type="entry name" value="AKR"/>
    <property type="match status" value="1"/>
</dbReference>
<proteinExistence type="inferred from homology"/>
<keyword evidence="3" id="KW-0560">Oxidoreductase</keyword>
<dbReference type="PROSITE" id="PS00063">
    <property type="entry name" value="ALDOKETO_REDUCTASE_3"/>
    <property type="match status" value="1"/>
</dbReference>
<dbReference type="PROSITE" id="PS00798">
    <property type="entry name" value="ALDOKETO_REDUCTASE_1"/>
    <property type="match status" value="1"/>
</dbReference>